<protein>
    <recommendedName>
        <fullName evidence="1">PIN-like domain-containing protein</fullName>
    </recommendedName>
</protein>
<organism evidence="2 3">
    <name type="scientific">Ruminococcus albus</name>
    <dbReference type="NCBI Taxonomy" id="1264"/>
    <lineage>
        <taxon>Bacteria</taxon>
        <taxon>Bacillati</taxon>
        <taxon>Bacillota</taxon>
        <taxon>Clostridia</taxon>
        <taxon>Eubacteriales</taxon>
        <taxon>Oscillospiraceae</taxon>
        <taxon>Ruminococcus</taxon>
    </lineage>
</organism>
<feature type="domain" description="PIN-like" evidence="1">
    <location>
        <begin position="11"/>
        <end position="118"/>
    </location>
</feature>
<dbReference type="AlphaFoldDB" id="A0A1I1GNV1"/>
<accession>A0A1I1GNV1</accession>
<proteinExistence type="predicted"/>
<dbReference type="EMBL" id="FOKQ01000007">
    <property type="protein sequence ID" value="SFC10953.1"/>
    <property type="molecule type" value="Genomic_DNA"/>
</dbReference>
<dbReference type="OrthoDB" id="1668984at2"/>
<reference evidence="2 3" key="1">
    <citation type="submission" date="2016-10" db="EMBL/GenBank/DDBJ databases">
        <authorList>
            <person name="de Groot N.N."/>
        </authorList>
    </citation>
    <scope>NUCLEOTIDE SEQUENCE [LARGE SCALE GENOMIC DNA]</scope>
    <source>
        <strain evidence="2 3">AR67</strain>
    </source>
</reference>
<evidence type="ECO:0000313" key="2">
    <source>
        <dbReference type="EMBL" id="SFC10953.1"/>
    </source>
</evidence>
<name>A0A1I1GNV1_RUMAL</name>
<sequence length="226" mass="25535">MSSGRFNRYFLIDYENVGVSGLNGIDELTDSDSVTIFFSEHAQSLTFEYHNKINAAKADIDLIMVEAGEKNALDFQLSSYLGYIISENINYFPDEPVTYYIIARDTGYKPLVSFWNKKAEIKQFTDLSMMISTNDYLAEISEKNSAQKKAVIENGITLPAGCQIPPNAVNYILENVERNINLTQDILNLSAMGGLKTDLHSLLVRSYNRDTKKAGNIYQTIKHLFE</sequence>
<evidence type="ECO:0000313" key="3">
    <source>
        <dbReference type="Proteomes" id="UP000182192"/>
    </source>
</evidence>
<evidence type="ECO:0000259" key="1">
    <source>
        <dbReference type="Pfam" id="PF18475"/>
    </source>
</evidence>
<dbReference type="RefSeq" id="WP_074960623.1">
    <property type="nucleotide sequence ID" value="NZ_FOKQ01000007.1"/>
</dbReference>
<gene>
    <name evidence="2" type="ORF">SAMN02910406_01176</name>
</gene>
<dbReference type="InterPro" id="IPR041494">
    <property type="entry name" value="PIN7"/>
</dbReference>
<dbReference type="Pfam" id="PF18475">
    <property type="entry name" value="PIN7"/>
    <property type="match status" value="1"/>
</dbReference>
<dbReference type="Proteomes" id="UP000182192">
    <property type="component" value="Unassembled WGS sequence"/>
</dbReference>